<dbReference type="Proteomes" id="UP000028524">
    <property type="component" value="Unassembled WGS sequence"/>
</dbReference>
<feature type="compositionally biased region" description="Low complexity" evidence="1">
    <location>
        <begin position="38"/>
        <end position="47"/>
    </location>
</feature>
<sequence>MDDQFGGRTDDDLFYDDFEPVESETVVVQEVAQPAPEAAPIVAQPVPDQTLPSPAPPPPQAATKPAKPAKPVKTLADSRFADKPAPATPAPASAPAQQPQPPAAPAAVQPKPPANAPTAPRDNKPRAGAPAAPANVAARLQSGANPRQKLTEEELAAKMEKMKLVSAERARKFQKAERDEKEHAESYARGMEEARKRRAEDAERRKRGEEDRKRMEDERAKNRERKLKAMGNKDGGWDEGKDVVEEENRRYRGANGGIRGARNVSGLEGSRYARQGEEQPDVDRFLEDRPRGRGRGRGGGRGGRGGRGGHDAPGPAHAAAKQNIPKDEDFPALPSDGSKKAPAKVNTTTPSAPEPLPETPSLSLPPGGKWDDEMEALDEIQKAKS</sequence>
<evidence type="ECO:0000313" key="2">
    <source>
        <dbReference type="EMBL" id="KFA64337.1"/>
    </source>
</evidence>
<feature type="region of interest" description="Disordered" evidence="1">
    <location>
        <begin position="169"/>
        <end position="385"/>
    </location>
</feature>
<protein>
    <submittedName>
        <fullName evidence="2">Uncharacterized protein</fullName>
    </submittedName>
</protein>
<dbReference type="EMBL" id="KL660688">
    <property type="protein sequence ID" value="KFA64337.1"/>
    <property type="molecule type" value="Genomic_DNA"/>
</dbReference>
<dbReference type="OrthoDB" id="2402960at2759"/>
<feature type="compositionally biased region" description="Basic and acidic residues" evidence="1">
    <location>
        <begin position="235"/>
        <end position="250"/>
    </location>
</feature>
<gene>
    <name evidence="2" type="ORF">S40285_02962</name>
</gene>
<feature type="compositionally biased region" description="Basic and acidic residues" evidence="1">
    <location>
        <begin position="274"/>
        <end position="291"/>
    </location>
</feature>
<organism evidence="2 3">
    <name type="scientific">Stachybotrys chlorohalonatus (strain IBT 40285)</name>
    <dbReference type="NCBI Taxonomy" id="1283841"/>
    <lineage>
        <taxon>Eukaryota</taxon>
        <taxon>Fungi</taxon>
        <taxon>Dikarya</taxon>
        <taxon>Ascomycota</taxon>
        <taxon>Pezizomycotina</taxon>
        <taxon>Sordariomycetes</taxon>
        <taxon>Hypocreomycetidae</taxon>
        <taxon>Hypocreales</taxon>
        <taxon>Stachybotryaceae</taxon>
        <taxon>Stachybotrys</taxon>
    </lineage>
</organism>
<dbReference type="AlphaFoldDB" id="A0A084QK52"/>
<reference evidence="2 3" key="1">
    <citation type="journal article" date="2014" name="BMC Genomics">
        <title>Comparative genome sequencing reveals chemotype-specific gene clusters in the toxigenic black mold Stachybotrys.</title>
        <authorList>
            <person name="Semeiks J."/>
            <person name="Borek D."/>
            <person name="Otwinowski Z."/>
            <person name="Grishin N.V."/>
        </authorList>
    </citation>
    <scope>NUCLEOTIDE SEQUENCE [LARGE SCALE GENOMIC DNA]</scope>
    <source>
        <strain evidence="2 3">IBT 40285</strain>
    </source>
</reference>
<name>A0A084QK52_STAC4</name>
<feature type="compositionally biased region" description="Pro residues" evidence="1">
    <location>
        <begin position="98"/>
        <end position="115"/>
    </location>
</feature>
<evidence type="ECO:0000256" key="1">
    <source>
        <dbReference type="SAM" id="MobiDB-lite"/>
    </source>
</evidence>
<proteinExistence type="predicted"/>
<dbReference type="OMA" id="PFAQTAS"/>
<feature type="compositionally biased region" description="Low complexity" evidence="1">
    <location>
        <begin position="61"/>
        <end position="71"/>
    </location>
</feature>
<accession>A0A084QK52</accession>
<dbReference type="InParanoid" id="A0A084QK52"/>
<feature type="region of interest" description="Disordered" evidence="1">
    <location>
        <begin position="38"/>
        <end position="156"/>
    </location>
</feature>
<keyword evidence="3" id="KW-1185">Reference proteome</keyword>
<feature type="compositionally biased region" description="Low complexity" evidence="1">
    <location>
        <begin position="126"/>
        <end position="138"/>
    </location>
</feature>
<feature type="compositionally biased region" description="Basic and acidic residues" evidence="1">
    <location>
        <begin position="169"/>
        <end position="221"/>
    </location>
</feature>
<evidence type="ECO:0000313" key="3">
    <source>
        <dbReference type="Proteomes" id="UP000028524"/>
    </source>
</evidence>
<dbReference type="HOGENOM" id="CLU_050718_0_0_1"/>